<dbReference type="OrthoDB" id="5510904at2"/>
<dbReference type="KEGG" id="bbae:FRD01_21635"/>
<accession>A0A5B8XW18</accession>
<dbReference type="AlphaFoldDB" id="A0A5B8XW18"/>
<dbReference type="Proteomes" id="UP000321595">
    <property type="component" value="Chromosome"/>
</dbReference>
<sequence>MTTTFATLFGIVVLVALVVPMVRPRGVDSMIRQARKDGDLSKLSRMLCATPVATRADSIDQVCTRLWNLYERELVAELLTKIAPSTDDMIVQYWMRQVLEIEPEIAAETFTIGFLEEHFNPEVASKCGRRGCCG</sequence>
<keyword evidence="2" id="KW-1185">Reference proteome</keyword>
<protein>
    <submittedName>
        <fullName evidence="1">Uncharacterized protein</fullName>
    </submittedName>
</protein>
<evidence type="ECO:0000313" key="1">
    <source>
        <dbReference type="EMBL" id="QED29785.1"/>
    </source>
</evidence>
<organism evidence="1 2">
    <name type="scientific">Microvenator marinus</name>
    <dbReference type="NCBI Taxonomy" id="2600177"/>
    <lineage>
        <taxon>Bacteria</taxon>
        <taxon>Deltaproteobacteria</taxon>
        <taxon>Bradymonadales</taxon>
        <taxon>Microvenatoraceae</taxon>
        <taxon>Microvenator</taxon>
    </lineage>
</organism>
<reference evidence="1 2" key="1">
    <citation type="submission" date="2019-08" db="EMBL/GenBank/DDBJ databases">
        <authorList>
            <person name="Liang Q."/>
        </authorList>
    </citation>
    <scope>NUCLEOTIDE SEQUENCE [LARGE SCALE GENOMIC DNA]</scope>
    <source>
        <strain evidence="1 2">V1718</strain>
    </source>
</reference>
<proteinExistence type="predicted"/>
<gene>
    <name evidence="1" type="ORF">FRD01_21635</name>
</gene>
<dbReference type="RefSeq" id="WP_146963018.1">
    <property type="nucleotide sequence ID" value="NZ_CP042467.1"/>
</dbReference>
<evidence type="ECO:0000313" key="2">
    <source>
        <dbReference type="Proteomes" id="UP000321595"/>
    </source>
</evidence>
<dbReference type="EMBL" id="CP042467">
    <property type="protein sequence ID" value="QED29785.1"/>
    <property type="molecule type" value="Genomic_DNA"/>
</dbReference>
<name>A0A5B8XW18_9DELT</name>